<dbReference type="EMBL" id="CP013068">
    <property type="protein sequence ID" value="ALV26463.1"/>
    <property type="molecule type" value="Genomic_DNA"/>
</dbReference>
<dbReference type="Proteomes" id="UP000064921">
    <property type="component" value="Chromosome"/>
</dbReference>
<accession>A0A0U3EK76</accession>
<evidence type="ECO:0000313" key="2">
    <source>
        <dbReference type="Proteomes" id="UP000064921"/>
    </source>
</evidence>
<organism evidence="1 2">
    <name type="scientific">Pannonibacter phragmitetus</name>
    <dbReference type="NCBI Taxonomy" id="121719"/>
    <lineage>
        <taxon>Bacteria</taxon>
        <taxon>Pseudomonadati</taxon>
        <taxon>Pseudomonadota</taxon>
        <taxon>Alphaproteobacteria</taxon>
        <taxon>Hyphomicrobiales</taxon>
        <taxon>Stappiaceae</taxon>
        <taxon>Pannonibacter</taxon>
    </lineage>
</organism>
<evidence type="ECO:0008006" key="3">
    <source>
        <dbReference type="Google" id="ProtNLM"/>
    </source>
</evidence>
<reference evidence="1 2" key="1">
    <citation type="submission" date="2015-10" db="EMBL/GenBank/DDBJ databases">
        <title>The world's first case of liver abscess caused by Pannonibacter phragmitetus.</title>
        <authorList>
            <person name="Ming D."/>
            <person name="Wang M."/>
            <person name="Zhou Y."/>
            <person name="Jiang T."/>
            <person name="Hu S."/>
        </authorList>
    </citation>
    <scope>NUCLEOTIDE SEQUENCE [LARGE SCALE GENOMIC DNA]</scope>
    <source>
        <strain evidence="1 2">31801</strain>
    </source>
</reference>
<dbReference type="Pfam" id="PF10947">
    <property type="entry name" value="DUF2628"/>
    <property type="match status" value="1"/>
</dbReference>
<dbReference type="InterPro" id="IPR024399">
    <property type="entry name" value="DUF2628"/>
</dbReference>
<dbReference type="eggNOG" id="ENOG50331PK">
    <property type="taxonomic scope" value="Bacteria"/>
</dbReference>
<evidence type="ECO:0000313" key="1">
    <source>
        <dbReference type="EMBL" id="ALV26463.1"/>
    </source>
</evidence>
<dbReference type="STRING" id="121719.APZ00_04700"/>
<dbReference type="RefSeq" id="WP_058898201.1">
    <property type="nucleotide sequence ID" value="NZ_CP013068.1"/>
</dbReference>
<proteinExistence type="predicted"/>
<dbReference type="AlphaFoldDB" id="A0A0U3EK76"/>
<dbReference type="KEGG" id="pphr:APZ00_04700"/>
<sequence>MSSYMVMLPPEAEGRELTPVMAQRAVFVRDGFSTPALVFTGIWMLVHRLWLPFLAYLTVSLVLELIAQNFSQSIPGVLAFLTGILIGLESGNLRRWSLERKGWIFAGVVTGQDREEAELRFFNAYRPAPRPVDTPAAPQPQGFVPRFGREQVIGLTLSGSGFAGPGFTGESAR</sequence>
<protein>
    <recommendedName>
        <fullName evidence="3">DUF2628 domain-containing protein</fullName>
    </recommendedName>
</protein>
<keyword evidence="2" id="KW-1185">Reference proteome</keyword>
<gene>
    <name evidence="1" type="ORF">APZ00_04700</name>
</gene>
<name>A0A0U3EK76_9HYPH</name>